<protein>
    <submittedName>
        <fullName evidence="2">Uncharacterized protein</fullName>
    </submittedName>
</protein>
<name>K1U7R4_9ZZZZ</name>
<keyword evidence="1" id="KW-1133">Transmembrane helix</keyword>
<feature type="non-terminal residue" evidence="2">
    <location>
        <position position="131"/>
    </location>
</feature>
<reference evidence="2" key="1">
    <citation type="journal article" date="2013" name="Environ. Microbiol.">
        <title>Microbiota from the distal guts of lean and obese adolescents exhibit partial functional redundancy besides clear differences in community structure.</title>
        <authorList>
            <person name="Ferrer M."/>
            <person name="Ruiz A."/>
            <person name="Lanza F."/>
            <person name="Haange S.B."/>
            <person name="Oberbach A."/>
            <person name="Till H."/>
            <person name="Bargiela R."/>
            <person name="Campoy C."/>
            <person name="Segura M.T."/>
            <person name="Richter M."/>
            <person name="von Bergen M."/>
            <person name="Seifert J."/>
            <person name="Suarez A."/>
        </authorList>
    </citation>
    <scope>NUCLEOTIDE SEQUENCE</scope>
</reference>
<dbReference type="AlphaFoldDB" id="K1U7R4"/>
<comment type="caution">
    <text evidence="2">The sequence shown here is derived from an EMBL/GenBank/DDBJ whole genome shotgun (WGS) entry which is preliminary data.</text>
</comment>
<keyword evidence="1" id="KW-0812">Transmembrane</keyword>
<evidence type="ECO:0000313" key="2">
    <source>
        <dbReference type="EMBL" id="EKC67506.1"/>
    </source>
</evidence>
<accession>K1U7R4</accession>
<keyword evidence="1" id="KW-0472">Membrane</keyword>
<sequence>MKKQNKKKAIITVTAVVLVVVIGLGVWFGVSRGRSEPVKVFAFNYVGMTEYWGDSQESYGPVSTDKIQTVFLSSTQTVTEMKVAQGDMVKKGDVLMTFDTTLSDLQLERKRLEVEKLKLDQETARKRLREI</sequence>
<dbReference type="Gene3D" id="2.40.50.100">
    <property type="match status" value="1"/>
</dbReference>
<organism evidence="2">
    <name type="scientific">human gut metagenome</name>
    <dbReference type="NCBI Taxonomy" id="408170"/>
    <lineage>
        <taxon>unclassified sequences</taxon>
        <taxon>metagenomes</taxon>
        <taxon>organismal metagenomes</taxon>
    </lineage>
</organism>
<dbReference type="EMBL" id="AJWZ01003698">
    <property type="protein sequence ID" value="EKC67506.1"/>
    <property type="molecule type" value="Genomic_DNA"/>
</dbReference>
<gene>
    <name evidence="2" type="ORF">OBE_05416</name>
</gene>
<feature type="transmembrane region" description="Helical" evidence="1">
    <location>
        <begin position="9"/>
        <end position="30"/>
    </location>
</feature>
<evidence type="ECO:0000256" key="1">
    <source>
        <dbReference type="SAM" id="Phobius"/>
    </source>
</evidence>
<proteinExistence type="predicted"/>